<accession>A0ABW8CYI6</accession>
<comment type="caution">
    <text evidence="1">The sequence shown here is derived from an EMBL/GenBank/DDBJ whole genome shotgun (WGS) entry which is preliminary data.</text>
</comment>
<name>A0ABW8CYI6_STRBI</name>
<reference evidence="1 2" key="1">
    <citation type="submission" date="2024-10" db="EMBL/GenBank/DDBJ databases">
        <title>The Natural Products Discovery Center: Release of the First 8490 Sequenced Strains for Exploring Actinobacteria Biosynthetic Diversity.</title>
        <authorList>
            <person name="Kalkreuter E."/>
            <person name="Kautsar S.A."/>
            <person name="Yang D."/>
            <person name="Bader C.D."/>
            <person name="Teijaro C.N."/>
            <person name="Fluegel L."/>
            <person name="Davis C.M."/>
            <person name="Simpson J.R."/>
            <person name="Lauterbach L."/>
            <person name="Steele A.D."/>
            <person name="Gui C."/>
            <person name="Meng S."/>
            <person name="Li G."/>
            <person name="Viehrig K."/>
            <person name="Ye F."/>
            <person name="Su P."/>
            <person name="Kiefer A.F."/>
            <person name="Nichols A."/>
            <person name="Cepeda A.J."/>
            <person name="Yan W."/>
            <person name="Fan B."/>
            <person name="Jiang Y."/>
            <person name="Adhikari A."/>
            <person name="Zheng C.-J."/>
            <person name="Schuster L."/>
            <person name="Cowan T.M."/>
            <person name="Smanski M.J."/>
            <person name="Chevrette M.G."/>
            <person name="De Carvalho L.P.S."/>
            <person name="Shen B."/>
        </authorList>
    </citation>
    <scope>NUCLEOTIDE SEQUENCE [LARGE SCALE GENOMIC DNA]</scope>
    <source>
        <strain evidence="1 2">NPDC053346</strain>
    </source>
</reference>
<proteinExistence type="predicted"/>
<evidence type="ECO:0000313" key="2">
    <source>
        <dbReference type="Proteomes" id="UP001614391"/>
    </source>
</evidence>
<dbReference type="Proteomes" id="UP001614391">
    <property type="component" value="Unassembled WGS sequence"/>
</dbReference>
<keyword evidence="2" id="KW-1185">Reference proteome</keyword>
<evidence type="ECO:0000313" key="1">
    <source>
        <dbReference type="EMBL" id="MFI9122564.1"/>
    </source>
</evidence>
<dbReference type="RefSeq" id="WP_399618643.1">
    <property type="nucleotide sequence ID" value="NZ_JBITYT010000011.1"/>
</dbReference>
<organism evidence="1 2">
    <name type="scientific">Streptomyces bikiniensis</name>
    <dbReference type="NCBI Taxonomy" id="1896"/>
    <lineage>
        <taxon>Bacteria</taxon>
        <taxon>Bacillati</taxon>
        <taxon>Actinomycetota</taxon>
        <taxon>Actinomycetes</taxon>
        <taxon>Kitasatosporales</taxon>
        <taxon>Streptomycetaceae</taxon>
        <taxon>Streptomyces</taxon>
    </lineage>
</organism>
<protein>
    <submittedName>
        <fullName evidence="1">Uncharacterized protein</fullName>
    </submittedName>
</protein>
<gene>
    <name evidence="1" type="ORF">ACIGW0_24790</name>
</gene>
<dbReference type="EMBL" id="JBITYT010000011">
    <property type="protein sequence ID" value="MFI9122564.1"/>
    <property type="molecule type" value="Genomic_DNA"/>
</dbReference>
<sequence>MSDLDFHAHVATRRDVLGTGAGSTPGAWDTALGTDCLDDPGDGVLRRDYGLLEVLFSDTGDSGDTGGTDGSMTCFGIMVQVHRLVHGPCTPPLLVSRYGTFAPRVRFEDLRSAVLALGHTVEPDDLSGDIHRYRVPESGTRIHVIADPDPYGDGDHDTGDPDIHQAGDVWSLDVSPFWRGR</sequence>